<keyword evidence="5" id="KW-0862">Zinc</keyword>
<dbReference type="GO" id="GO:0016581">
    <property type="term" value="C:NuRD complex"/>
    <property type="evidence" value="ECO:0000318"/>
    <property type="project" value="GO_Central"/>
</dbReference>
<feature type="compositionally biased region" description="Basic and acidic residues" evidence="8">
    <location>
        <begin position="323"/>
        <end position="337"/>
    </location>
</feature>
<proteinExistence type="predicted"/>
<gene>
    <name evidence="9" type="primary">WBGene00113230</name>
</gene>
<dbReference type="GO" id="GO:0003713">
    <property type="term" value="F:transcription coactivator activity"/>
    <property type="evidence" value="ECO:0000318"/>
    <property type="project" value="GO_Central"/>
</dbReference>
<dbReference type="Gene3D" id="1.10.10.60">
    <property type="entry name" value="Homeodomain-like"/>
    <property type="match status" value="1"/>
</dbReference>
<dbReference type="Proteomes" id="UP000005239">
    <property type="component" value="Unassembled WGS sequence"/>
</dbReference>
<dbReference type="SUPFAM" id="SSF46689">
    <property type="entry name" value="Homeodomain-like"/>
    <property type="match status" value="1"/>
</dbReference>
<dbReference type="GO" id="GO:0042826">
    <property type="term" value="F:histone deacetylase binding"/>
    <property type="evidence" value="ECO:0000318"/>
    <property type="project" value="GO_Central"/>
</dbReference>
<evidence type="ECO:0000256" key="3">
    <source>
        <dbReference type="ARBA" id="ARBA00022723"/>
    </source>
</evidence>
<evidence type="ECO:0000313" key="10">
    <source>
        <dbReference type="Proteomes" id="UP000005239"/>
    </source>
</evidence>
<dbReference type="PROSITE" id="PS51293">
    <property type="entry name" value="SANT"/>
    <property type="match status" value="1"/>
</dbReference>
<accession>A0A8R1UEZ7</accession>
<evidence type="ECO:0000256" key="4">
    <source>
        <dbReference type="ARBA" id="ARBA00022771"/>
    </source>
</evidence>
<dbReference type="FunFam" id="1.10.10.60:FF:000012">
    <property type="entry name" value="Metastasis-associated 1 family, member 3"/>
    <property type="match status" value="1"/>
</dbReference>
<reference evidence="10" key="1">
    <citation type="journal article" date="2008" name="Nat. Genet.">
        <title>The Pristionchus pacificus genome provides a unique perspective on nematode lifestyle and parasitism.</title>
        <authorList>
            <person name="Dieterich C."/>
            <person name="Clifton S.W."/>
            <person name="Schuster L.N."/>
            <person name="Chinwalla A."/>
            <person name="Delehaunty K."/>
            <person name="Dinkelacker I."/>
            <person name="Fulton L."/>
            <person name="Fulton R."/>
            <person name="Godfrey J."/>
            <person name="Minx P."/>
            <person name="Mitreva M."/>
            <person name="Roeseler W."/>
            <person name="Tian H."/>
            <person name="Witte H."/>
            <person name="Yang S.P."/>
            <person name="Wilson R.K."/>
            <person name="Sommer R.J."/>
        </authorList>
    </citation>
    <scope>NUCLEOTIDE SEQUENCE [LARGE SCALE GENOMIC DNA]</scope>
    <source>
        <strain evidence="10">PS312</strain>
    </source>
</reference>
<evidence type="ECO:0000256" key="5">
    <source>
        <dbReference type="ARBA" id="ARBA00022833"/>
    </source>
</evidence>
<keyword evidence="2" id="KW-0678">Repressor</keyword>
<evidence type="ECO:0000313" key="9">
    <source>
        <dbReference type="EnsemblMetazoa" id="PPA23676.1"/>
    </source>
</evidence>
<organism evidence="9 10">
    <name type="scientific">Pristionchus pacificus</name>
    <name type="common">Parasitic nematode worm</name>
    <dbReference type="NCBI Taxonomy" id="54126"/>
    <lineage>
        <taxon>Eukaryota</taxon>
        <taxon>Metazoa</taxon>
        <taxon>Ecdysozoa</taxon>
        <taxon>Nematoda</taxon>
        <taxon>Chromadorea</taxon>
        <taxon>Rhabditida</taxon>
        <taxon>Rhabditina</taxon>
        <taxon>Diplogasteromorpha</taxon>
        <taxon>Diplogasteroidea</taxon>
        <taxon>Neodiplogasteridae</taxon>
        <taxon>Pristionchus</taxon>
    </lineage>
</organism>
<evidence type="ECO:0000256" key="7">
    <source>
        <dbReference type="ARBA" id="ARBA00023242"/>
    </source>
</evidence>
<dbReference type="GO" id="GO:0000122">
    <property type="term" value="P:negative regulation of transcription by RNA polymerase II"/>
    <property type="evidence" value="ECO:0000318"/>
    <property type="project" value="GO_Central"/>
</dbReference>
<protein>
    <submittedName>
        <fullName evidence="9">SANT domain-containing protein</fullName>
    </submittedName>
</protein>
<feature type="compositionally biased region" description="Basic residues" evidence="8">
    <location>
        <begin position="311"/>
        <end position="322"/>
    </location>
</feature>
<evidence type="ECO:0000256" key="1">
    <source>
        <dbReference type="ARBA" id="ARBA00004123"/>
    </source>
</evidence>
<evidence type="ECO:0000256" key="8">
    <source>
        <dbReference type="SAM" id="MobiDB-lite"/>
    </source>
</evidence>
<dbReference type="PANTHER" id="PTHR10865:SF29">
    <property type="entry name" value="METASTASIS ASSOCIATED 1-LIKE, ISOFORM D"/>
    <property type="match status" value="1"/>
</dbReference>
<dbReference type="AlphaFoldDB" id="A0A454XR00"/>
<name>A0A454XR00_PRIPA</name>
<dbReference type="GO" id="GO:0005654">
    <property type="term" value="C:nucleoplasm"/>
    <property type="evidence" value="ECO:0000318"/>
    <property type="project" value="GO_Central"/>
</dbReference>
<feature type="compositionally biased region" description="Basic and acidic residues" evidence="8">
    <location>
        <begin position="296"/>
        <end position="310"/>
    </location>
</feature>
<dbReference type="InterPro" id="IPR017884">
    <property type="entry name" value="SANT_dom"/>
</dbReference>
<dbReference type="InterPro" id="IPR009057">
    <property type="entry name" value="Homeodomain-like_sf"/>
</dbReference>
<dbReference type="InterPro" id="IPR040138">
    <property type="entry name" value="MIER/MTA"/>
</dbReference>
<dbReference type="GO" id="GO:0003714">
    <property type="term" value="F:transcription corepressor activity"/>
    <property type="evidence" value="ECO:0000318"/>
    <property type="project" value="GO_Central"/>
</dbReference>
<accession>A0A454XR00</accession>
<dbReference type="PANTHER" id="PTHR10865">
    <property type="entry name" value="METASTASIS-ASSOCIATED PROTEIN AND MESODERM INDUCTION EARLY RESPONSE PROTEIN"/>
    <property type="match status" value="1"/>
</dbReference>
<feature type="region of interest" description="Disordered" evidence="8">
    <location>
        <begin position="296"/>
        <end position="337"/>
    </location>
</feature>
<dbReference type="EnsemblMetazoa" id="PPA23676.1">
    <property type="protein sequence ID" value="PPA23676.1"/>
    <property type="gene ID" value="WBGene00113230"/>
</dbReference>
<evidence type="ECO:0000256" key="2">
    <source>
        <dbReference type="ARBA" id="ARBA00022491"/>
    </source>
</evidence>
<comment type="subcellular location">
    <subcellularLocation>
        <location evidence="1">Nucleus</location>
    </subcellularLocation>
</comment>
<keyword evidence="6" id="KW-0238">DNA-binding</keyword>
<reference evidence="9" key="2">
    <citation type="submission" date="2022-06" db="UniProtKB">
        <authorList>
            <consortium name="EnsemblMetazoa"/>
        </authorList>
    </citation>
    <scope>IDENTIFICATION</scope>
    <source>
        <strain evidence="9">PS312</strain>
    </source>
</reference>
<evidence type="ECO:0000256" key="6">
    <source>
        <dbReference type="ARBA" id="ARBA00023125"/>
    </source>
</evidence>
<dbReference type="GO" id="GO:0003677">
    <property type="term" value="F:DNA binding"/>
    <property type="evidence" value="ECO:0007669"/>
    <property type="project" value="UniProtKB-KW"/>
</dbReference>
<sequence>MSNSNNSTAAQKVSRKTKKAIRMCEINNEPKAYIALSITEMKMLLRLLPSSANYSNIEELPKDDFYYAENREVLDGKLKMILRKRKASDDVPLDTVKRAKTSEDIKMMEAPVENVKTEGMKEDEEAVKNELEYFDRKKGWRMREMAEVPDTQSINREEMEDRDEPMLINFEGTFHEEVKEFNDDEKVLFEYGFMKLKKDFRAIQQQYLPEKTVGEIVGFYYRWKTTGQIYGNFKPSNETKAFAKAAKITNEVNEGRKKRRSSFLKKDLLREMEELATEVMKKKKIEKKVVKISPKKEKEEEVALKEEKTMKSSKGKVRGPYRKRTDSSKKPKEQKKE</sequence>
<keyword evidence="4" id="KW-0863">Zinc-finger</keyword>
<keyword evidence="7" id="KW-0539">Nucleus</keyword>
<keyword evidence="10" id="KW-1185">Reference proteome</keyword>
<dbReference type="OrthoDB" id="5916873at2759"/>
<dbReference type="GO" id="GO:0008270">
    <property type="term" value="F:zinc ion binding"/>
    <property type="evidence" value="ECO:0007669"/>
    <property type="project" value="UniProtKB-KW"/>
</dbReference>
<keyword evidence="3" id="KW-0479">Metal-binding</keyword>